<evidence type="ECO:0000256" key="1">
    <source>
        <dbReference type="SAM" id="Phobius"/>
    </source>
</evidence>
<dbReference type="EMBL" id="FNBW01000003">
    <property type="protein sequence ID" value="SDF38830.1"/>
    <property type="molecule type" value="Genomic_DNA"/>
</dbReference>
<accession>A0A8G2EXW5</accession>
<organism evidence="2 3">
    <name type="scientific">Thalassobaculum litoreum DSM 18839</name>
    <dbReference type="NCBI Taxonomy" id="1123362"/>
    <lineage>
        <taxon>Bacteria</taxon>
        <taxon>Pseudomonadati</taxon>
        <taxon>Pseudomonadota</taxon>
        <taxon>Alphaproteobacteria</taxon>
        <taxon>Rhodospirillales</taxon>
        <taxon>Thalassobaculaceae</taxon>
        <taxon>Thalassobaculum</taxon>
    </lineage>
</organism>
<reference evidence="2 3" key="1">
    <citation type="submission" date="2016-10" db="EMBL/GenBank/DDBJ databases">
        <authorList>
            <person name="Varghese N."/>
            <person name="Submissions S."/>
        </authorList>
    </citation>
    <scope>NUCLEOTIDE SEQUENCE [LARGE SCALE GENOMIC DNA]</scope>
    <source>
        <strain evidence="2 3">DSM 18839</strain>
    </source>
</reference>
<dbReference type="Proteomes" id="UP000198615">
    <property type="component" value="Unassembled WGS sequence"/>
</dbReference>
<proteinExistence type="predicted"/>
<evidence type="ECO:0000313" key="3">
    <source>
        <dbReference type="Proteomes" id="UP000198615"/>
    </source>
</evidence>
<feature type="transmembrane region" description="Helical" evidence="1">
    <location>
        <begin position="25"/>
        <end position="46"/>
    </location>
</feature>
<keyword evidence="1" id="KW-0472">Membrane</keyword>
<protein>
    <submittedName>
        <fullName evidence="2">Uncharacterized protein</fullName>
    </submittedName>
</protein>
<sequence length="56" mass="5799">MATWLGAPLALGALGWEILEGGGMPAIGTVAAVAVVVAYTVALLRIHDLTGEWTFF</sequence>
<gene>
    <name evidence="2" type="ORF">SAMN05660686_01119</name>
</gene>
<keyword evidence="3" id="KW-1185">Reference proteome</keyword>
<keyword evidence="1" id="KW-1133">Transmembrane helix</keyword>
<evidence type="ECO:0000313" key="2">
    <source>
        <dbReference type="EMBL" id="SDF38830.1"/>
    </source>
</evidence>
<keyword evidence="1" id="KW-0812">Transmembrane</keyword>
<name>A0A8G2EXW5_9PROT</name>
<dbReference type="AlphaFoldDB" id="A0A8G2EXW5"/>
<comment type="caution">
    <text evidence="2">The sequence shown here is derived from an EMBL/GenBank/DDBJ whole genome shotgun (WGS) entry which is preliminary data.</text>
</comment>